<evidence type="ECO:0000313" key="1">
    <source>
        <dbReference type="EMBL" id="EFJ27752.1"/>
    </source>
</evidence>
<dbReference type="GO" id="GO:0009451">
    <property type="term" value="P:RNA modification"/>
    <property type="evidence" value="ECO:0007669"/>
    <property type="project" value="InterPro"/>
</dbReference>
<dbReference type="Proteomes" id="UP000001514">
    <property type="component" value="Unassembled WGS sequence"/>
</dbReference>
<dbReference type="KEGG" id="smo:SELMODRAFT_94807"/>
<reference evidence="1 2" key="1">
    <citation type="journal article" date="2011" name="Science">
        <title>The Selaginella genome identifies genetic changes associated with the evolution of vascular plants.</title>
        <authorList>
            <person name="Banks J.A."/>
            <person name="Nishiyama T."/>
            <person name="Hasebe M."/>
            <person name="Bowman J.L."/>
            <person name="Gribskov M."/>
            <person name="dePamphilis C."/>
            <person name="Albert V.A."/>
            <person name="Aono N."/>
            <person name="Aoyama T."/>
            <person name="Ambrose B.A."/>
            <person name="Ashton N.W."/>
            <person name="Axtell M.J."/>
            <person name="Barker E."/>
            <person name="Barker M.S."/>
            <person name="Bennetzen J.L."/>
            <person name="Bonawitz N.D."/>
            <person name="Chapple C."/>
            <person name="Cheng C."/>
            <person name="Correa L.G."/>
            <person name="Dacre M."/>
            <person name="DeBarry J."/>
            <person name="Dreyer I."/>
            <person name="Elias M."/>
            <person name="Engstrom E.M."/>
            <person name="Estelle M."/>
            <person name="Feng L."/>
            <person name="Finet C."/>
            <person name="Floyd S.K."/>
            <person name="Frommer W.B."/>
            <person name="Fujita T."/>
            <person name="Gramzow L."/>
            <person name="Gutensohn M."/>
            <person name="Harholt J."/>
            <person name="Hattori M."/>
            <person name="Heyl A."/>
            <person name="Hirai T."/>
            <person name="Hiwatashi Y."/>
            <person name="Ishikawa M."/>
            <person name="Iwata M."/>
            <person name="Karol K.G."/>
            <person name="Koehler B."/>
            <person name="Kolukisaoglu U."/>
            <person name="Kubo M."/>
            <person name="Kurata T."/>
            <person name="Lalonde S."/>
            <person name="Li K."/>
            <person name="Li Y."/>
            <person name="Litt A."/>
            <person name="Lyons E."/>
            <person name="Manning G."/>
            <person name="Maruyama T."/>
            <person name="Michael T.P."/>
            <person name="Mikami K."/>
            <person name="Miyazaki S."/>
            <person name="Morinaga S."/>
            <person name="Murata T."/>
            <person name="Mueller-Roeber B."/>
            <person name="Nelson D.R."/>
            <person name="Obara M."/>
            <person name="Oguri Y."/>
            <person name="Olmstead R.G."/>
            <person name="Onodera N."/>
            <person name="Petersen B.L."/>
            <person name="Pils B."/>
            <person name="Prigge M."/>
            <person name="Rensing S.A."/>
            <person name="Riano-Pachon D.M."/>
            <person name="Roberts A.W."/>
            <person name="Sato Y."/>
            <person name="Scheller H.V."/>
            <person name="Schulz B."/>
            <person name="Schulz C."/>
            <person name="Shakirov E.V."/>
            <person name="Shibagaki N."/>
            <person name="Shinohara N."/>
            <person name="Shippen D.E."/>
            <person name="Soerensen I."/>
            <person name="Sotooka R."/>
            <person name="Sugimoto N."/>
            <person name="Sugita M."/>
            <person name="Sumikawa N."/>
            <person name="Tanurdzic M."/>
            <person name="Theissen G."/>
            <person name="Ulvskov P."/>
            <person name="Wakazuki S."/>
            <person name="Weng J.K."/>
            <person name="Willats W.W."/>
            <person name="Wipf D."/>
            <person name="Wolf P.G."/>
            <person name="Yang L."/>
            <person name="Zimmer A.D."/>
            <person name="Zhu Q."/>
            <person name="Mitros T."/>
            <person name="Hellsten U."/>
            <person name="Loque D."/>
            <person name="Otillar R."/>
            <person name="Salamov A."/>
            <person name="Schmutz J."/>
            <person name="Shapiro H."/>
            <person name="Lindquist E."/>
            <person name="Lucas S."/>
            <person name="Rokhsar D."/>
            <person name="Grigoriev I.V."/>
        </authorList>
    </citation>
    <scope>NUCLEOTIDE SEQUENCE [LARGE SCALE GENOMIC DNA]</scope>
</reference>
<name>D8RJP3_SELML</name>
<protein>
    <recommendedName>
        <fullName evidence="3">Pentatricopeptide repeat-containing protein</fullName>
    </recommendedName>
</protein>
<dbReference type="OMA" id="PMIHREG"/>
<evidence type="ECO:0000313" key="2">
    <source>
        <dbReference type="Proteomes" id="UP000001514"/>
    </source>
</evidence>
<dbReference type="Gene3D" id="1.25.40.10">
    <property type="entry name" value="Tetratricopeptide repeat domain"/>
    <property type="match status" value="1"/>
</dbReference>
<dbReference type="EMBL" id="GL377581">
    <property type="protein sequence ID" value="EFJ27752.1"/>
    <property type="molecule type" value="Genomic_DNA"/>
</dbReference>
<dbReference type="InParanoid" id="D8RJP3"/>
<dbReference type="AlphaFoldDB" id="D8RJP3"/>
<dbReference type="InterPro" id="IPR046960">
    <property type="entry name" value="PPR_At4g14850-like_plant"/>
</dbReference>
<dbReference type="PANTHER" id="PTHR47926">
    <property type="entry name" value="PENTATRICOPEPTIDE REPEAT-CONTAINING PROTEIN"/>
    <property type="match status" value="1"/>
</dbReference>
<dbReference type="Gramene" id="EFJ27752">
    <property type="protein sequence ID" value="EFJ27752"/>
    <property type="gene ID" value="SELMODRAFT_94807"/>
</dbReference>
<keyword evidence="2" id="KW-1185">Reference proteome</keyword>
<dbReference type="GO" id="GO:0003723">
    <property type="term" value="F:RNA binding"/>
    <property type="evidence" value="ECO:0007669"/>
    <property type="project" value="InterPro"/>
</dbReference>
<dbReference type="InterPro" id="IPR011990">
    <property type="entry name" value="TPR-like_helical_dom_sf"/>
</dbReference>
<organism evidence="2">
    <name type="scientific">Selaginella moellendorffii</name>
    <name type="common">Spikemoss</name>
    <dbReference type="NCBI Taxonomy" id="88036"/>
    <lineage>
        <taxon>Eukaryota</taxon>
        <taxon>Viridiplantae</taxon>
        <taxon>Streptophyta</taxon>
        <taxon>Embryophyta</taxon>
        <taxon>Tracheophyta</taxon>
        <taxon>Lycopodiopsida</taxon>
        <taxon>Selaginellales</taxon>
        <taxon>Selaginellaceae</taxon>
        <taxon>Selaginella</taxon>
    </lineage>
</organism>
<gene>
    <name evidence="1" type="ORF">SELMODRAFT_94807</name>
</gene>
<sequence length="89" mass="9763">MAPRENHYACVVDLLARAGQLSRAEDLVRGMPMIHREGIQWKTLLGACRFHGESMLAARAAKKVLDLDARTGSSYVLLYGALPGSNIPR</sequence>
<evidence type="ECO:0008006" key="3">
    <source>
        <dbReference type="Google" id="ProtNLM"/>
    </source>
</evidence>
<proteinExistence type="predicted"/>
<accession>D8RJP3</accession>
<dbReference type="HOGENOM" id="CLU_002706_40_4_1"/>
<dbReference type="eggNOG" id="KOG4197">
    <property type="taxonomic scope" value="Eukaryota"/>
</dbReference>